<sequence length="211" mass="23079">MIKIAICGGGSLGHVCAGVLASQSDVTVHLYTRHPERWSDTLRVTDPSGKVYEGPLAVVSNDPAEALAGCDLIFLCLPGYAIASTLTAIRPHIGHAVVGSIVCSTGFFFDAHRILAADTPLFGFQRVPFIARMADYGSSAHLLGYKPQVAIATEHIADTEAFRQLVERLWLTPCRLLGSYYDVSLTNSNPILHTGRLYTMWKDWQGEVYDR</sequence>
<dbReference type="Pfam" id="PF02558">
    <property type="entry name" value="ApbA"/>
    <property type="match status" value="1"/>
</dbReference>
<protein>
    <submittedName>
        <fullName evidence="2">Secreted protein containing Ketopantoate reductase ApbA/PanE</fullName>
        <ecNumber evidence="2">1.1.1.169</ecNumber>
    </submittedName>
</protein>
<dbReference type="SUPFAM" id="SSF51735">
    <property type="entry name" value="NAD(P)-binding Rossmann-fold domains"/>
    <property type="match status" value="1"/>
</dbReference>
<dbReference type="InterPro" id="IPR051729">
    <property type="entry name" value="Opine/Lysopine_DH"/>
</dbReference>
<evidence type="ECO:0000313" key="2">
    <source>
        <dbReference type="EMBL" id="EJX08345.1"/>
    </source>
</evidence>
<dbReference type="AlphaFoldDB" id="J9H3S3"/>
<feature type="domain" description="Ketopantoate reductase N-terminal" evidence="1">
    <location>
        <begin position="4"/>
        <end position="97"/>
    </location>
</feature>
<dbReference type="Gene3D" id="3.40.50.720">
    <property type="entry name" value="NAD(P)-binding Rossmann-like Domain"/>
    <property type="match status" value="1"/>
</dbReference>
<feature type="non-terminal residue" evidence="2">
    <location>
        <position position="211"/>
    </location>
</feature>
<dbReference type="PANTHER" id="PTHR38015:SF1">
    <property type="entry name" value="OPINE DEHYDROGENASE DOMAIN-CONTAINING PROTEIN"/>
    <property type="match status" value="1"/>
</dbReference>
<dbReference type="EMBL" id="AMCI01000648">
    <property type="protein sequence ID" value="EJX08345.1"/>
    <property type="molecule type" value="Genomic_DNA"/>
</dbReference>
<dbReference type="EC" id="1.1.1.169" evidence="2"/>
<reference evidence="2" key="1">
    <citation type="journal article" date="2012" name="PLoS ONE">
        <title>Gene sets for utilization of primary and secondary nutrition supplies in the distal gut of endangered iberian lynx.</title>
        <authorList>
            <person name="Alcaide M."/>
            <person name="Messina E."/>
            <person name="Richter M."/>
            <person name="Bargiela R."/>
            <person name="Peplies J."/>
            <person name="Huws S.A."/>
            <person name="Newbold C.J."/>
            <person name="Golyshin P.N."/>
            <person name="Simon M.A."/>
            <person name="Lopez G."/>
            <person name="Yakimov M.M."/>
            <person name="Ferrer M."/>
        </authorList>
    </citation>
    <scope>NUCLEOTIDE SEQUENCE</scope>
</reference>
<organism evidence="2">
    <name type="scientific">gut metagenome</name>
    <dbReference type="NCBI Taxonomy" id="749906"/>
    <lineage>
        <taxon>unclassified sequences</taxon>
        <taxon>metagenomes</taxon>
        <taxon>organismal metagenomes</taxon>
    </lineage>
</organism>
<accession>J9H3S3</accession>
<keyword evidence="2" id="KW-0560">Oxidoreductase</keyword>
<name>J9H3S3_9ZZZZ</name>
<evidence type="ECO:0000259" key="1">
    <source>
        <dbReference type="Pfam" id="PF02558"/>
    </source>
</evidence>
<dbReference type="InterPro" id="IPR036291">
    <property type="entry name" value="NAD(P)-bd_dom_sf"/>
</dbReference>
<dbReference type="GO" id="GO:0008677">
    <property type="term" value="F:2-dehydropantoate 2-reductase activity"/>
    <property type="evidence" value="ECO:0007669"/>
    <property type="project" value="UniProtKB-EC"/>
</dbReference>
<comment type="caution">
    <text evidence="2">The sequence shown here is derived from an EMBL/GenBank/DDBJ whole genome shotgun (WGS) entry which is preliminary data.</text>
</comment>
<dbReference type="InterPro" id="IPR013332">
    <property type="entry name" value="KPR_N"/>
</dbReference>
<gene>
    <name evidence="2" type="ORF">EVA_03546</name>
</gene>
<proteinExistence type="predicted"/>
<dbReference type="PANTHER" id="PTHR38015">
    <property type="entry name" value="BLR6086 PROTEIN"/>
    <property type="match status" value="1"/>
</dbReference>